<evidence type="ECO:0000313" key="4">
    <source>
        <dbReference type="EMBL" id="CAF1431561.1"/>
    </source>
</evidence>
<dbReference type="InterPro" id="IPR012677">
    <property type="entry name" value="Nucleotide-bd_a/b_plait_sf"/>
</dbReference>
<protein>
    <recommendedName>
        <fullName evidence="3">RRM domain-containing protein</fullName>
    </recommendedName>
</protein>
<comment type="caution">
    <text evidence="4">The sequence shown here is derived from an EMBL/GenBank/DDBJ whole genome shotgun (WGS) entry which is preliminary data.</text>
</comment>
<dbReference type="InterPro" id="IPR035979">
    <property type="entry name" value="RBD_domain_sf"/>
</dbReference>
<dbReference type="GO" id="GO:0000398">
    <property type="term" value="P:mRNA splicing, via spliceosome"/>
    <property type="evidence" value="ECO:0007669"/>
    <property type="project" value="TreeGrafter"/>
</dbReference>
<dbReference type="GO" id="GO:0030626">
    <property type="term" value="F:U12 snRNA binding"/>
    <property type="evidence" value="ECO:0007669"/>
    <property type="project" value="TreeGrafter"/>
</dbReference>
<feature type="domain" description="RRM" evidence="3">
    <location>
        <begin position="416"/>
        <end position="495"/>
    </location>
</feature>
<keyword evidence="1 2" id="KW-0694">RNA-binding</keyword>
<dbReference type="SMART" id="SM00360">
    <property type="entry name" value="RRM"/>
    <property type="match status" value="3"/>
</dbReference>
<dbReference type="Proteomes" id="UP000663860">
    <property type="component" value="Unassembled WGS sequence"/>
</dbReference>
<accession>A0A815NM74</accession>
<reference evidence="4" key="1">
    <citation type="submission" date="2021-02" db="EMBL/GenBank/DDBJ databases">
        <authorList>
            <person name="Nowell W R."/>
        </authorList>
    </citation>
    <scope>NUCLEOTIDE SEQUENCE</scope>
</reference>
<dbReference type="AlphaFoldDB" id="A0A815NM74"/>
<proteinExistence type="predicted"/>
<name>A0A815NM74_9BILA</name>
<sequence length="502" mass="57740">MGTFSGYSSNILTIKNFPLLFNDNDRKEFLEHFGAVRVHCLTRLKSMSNIIIADFGVHTQASQALSRLHQLEILGRRLIVEYCLLELAYLAFSTSSPLNIDIDDSLLHGISPGKNQLRYSLPSDRLSYTYPPIDETILKNINNALLSIPAFYTQVLHLMNKMSLPCPMIVDSNNKHRTLSTNTVACQTNESSEVVNMDTDDDESEIDDGEEEERVKQHRRSILRAAIHQTTVSATQMDVTMDVETKKKSTIKLILPQTLDRSRKEDSHATLTDNTVYNFGRLEPTQPINNSIIQEEEEQQQLPPLPLIPLEELVRNRLSEDQLRLFDNGRLYRNYARGQPSQRLYIKNIDIKNVNERILHSLYDRYRQNSFEIDIHLMREGKMKGQAFVTFPNEVMALNALNDTNGFILHEKPIVVQFAIKNIDIKNVNERILHSLYDRYRQNSFEIDIHLMREGKMKGQAFVTFPNEVMALNALNDTNGFILHEKPIVVQFARTAKPKDII</sequence>
<dbReference type="InterPro" id="IPR000504">
    <property type="entry name" value="RRM_dom"/>
</dbReference>
<dbReference type="GO" id="GO:0005689">
    <property type="term" value="C:U12-type spliceosomal complex"/>
    <property type="evidence" value="ECO:0007669"/>
    <property type="project" value="TreeGrafter"/>
</dbReference>
<evidence type="ECO:0000313" key="5">
    <source>
        <dbReference type="Proteomes" id="UP000663860"/>
    </source>
</evidence>
<feature type="domain" description="RRM" evidence="3">
    <location>
        <begin position="342"/>
        <end position="421"/>
    </location>
</feature>
<dbReference type="Pfam" id="PF00076">
    <property type="entry name" value="RRM_1"/>
    <property type="match status" value="2"/>
</dbReference>
<dbReference type="Gene3D" id="3.30.70.330">
    <property type="match status" value="2"/>
</dbReference>
<dbReference type="EMBL" id="CAJNOE010001535">
    <property type="protein sequence ID" value="CAF1431561.1"/>
    <property type="molecule type" value="Genomic_DNA"/>
</dbReference>
<evidence type="ECO:0000259" key="3">
    <source>
        <dbReference type="PROSITE" id="PS50102"/>
    </source>
</evidence>
<dbReference type="SUPFAM" id="SSF54928">
    <property type="entry name" value="RNA-binding domain, RBD"/>
    <property type="match status" value="2"/>
</dbReference>
<evidence type="ECO:0000256" key="1">
    <source>
        <dbReference type="ARBA" id="ARBA00022884"/>
    </source>
</evidence>
<dbReference type="PROSITE" id="PS50102">
    <property type="entry name" value="RRM"/>
    <property type="match status" value="2"/>
</dbReference>
<dbReference type="InterPro" id="IPR045164">
    <property type="entry name" value="RBM41/RNPC3"/>
</dbReference>
<gene>
    <name evidence="4" type="ORF">IZO911_LOCUS41262</name>
</gene>
<evidence type="ECO:0000256" key="2">
    <source>
        <dbReference type="PROSITE-ProRule" id="PRU00176"/>
    </source>
</evidence>
<dbReference type="GO" id="GO:0097157">
    <property type="term" value="F:pre-mRNA intronic binding"/>
    <property type="evidence" value="ECO:0007669"/>
    <property type="project" value="TreeGrafter"/>
</dbReference>
<dbReference type="PANTHER" id="PTHR16105:SF0">
    <property type="entry name" value="RNA-BINDING REGION-CONTAINING PROTEIN 3"/>
    <property type="match status" value="1"/>
</dbReference>
<organism evidence="4 5">
    <name type="scientific">Adineta steineri</name>
    <dbReference type="NCBI Taxonomy" id="433720"/>
    <lineage>
        <taxon>Eukaryota</taxon>
        <taxon>Metazoa</taxon>
        <taxon>Spiralia</taxon>
        <taxon>Gnathifera</taxon>
        <taxon>Rotifera</taxon>
        <taxon>Eurotatoria</taxon>
        <taxon>Bdelloidea</taxon>
        <taxon>Adinetida</taxon>
        <taxon>Adinetidae</taxon>
        <taxon>Adineta</taxon>
    </lineage>
</organism>
<dbReference type="PANTHER" id="PTHR16105">
    <property type="entry name" value="RNA-BINDING REGION-CONTAINING PROTEIN 3"/>
    <property type="match status" value="1"/>
</dbReference>